<protein>
    <submittedName>
        <fullName evidence="1">Uncharacterized protein</fullName>
    </submittedName>
</protein>
<dbReference type="AlphaFoldDB" id="A0A0K2VLY1"/>
<organism evidence="1">
    <name type="scientific">Lepeophtheirus salmonis</name>
    <name type="common">Salmon louse</name>
    <name type="synonym">Caligus salmonis</name>
    <dbReference type="NCBI Taxonomy" id="72036"/>
    <lineage>
        <taxon>Eukaryota</taxon>
        <taxon>Metazoa</taxon>
        <taxon>Ecdysozoa</taxon>
        <taxon>Arthropoda</taxon>
        <taxon>Crustacea</taxon>
        <taxon>Multicrustacea</taxon>
        <taxon>Hexanauplia</taxon>
        <taxon>Copepoda</taxon>
        <taxon>Siphonostomatoida</taxon>
        <taxon>Caligidae</taxon>
        <taxon>Lepeophtheirus</taxon>
    </lineage>
</organism>
<name>A0A0K2VLY1_LEPSM</name>
<proteinExistence type="predicted"/>
<reference evidence="1" key="1">
    <citation type="submission" date="2014-05" db="EMBL/GenBank/DDBJ databases">
        <authorList>
            <person name="Chronopoulou M."/>
        </authorList>
    </citation>
    <scope>NUCLEOTIDE SEQUENCE</scope>
    <source>
        <tissue evidence="1">Whole organism</tissue>
    </source>
</reference>
<sequence>MFQIFGRTRRSLPWSCGLHGHVAPPSPDLNLMDFYIYLAHSGKGGKCDFLPQVVDLKAAIDSA</sequence>
<dbReference type="EMBL" id="HACA01033924">
    <property type="protein sequence ID" value="CDW51286.1"/>
    <property type="molecule type" value="Transcribed_RNA"/>
</dbReference>
<accession>A0A0K2VLY1</accession>
<evidence type="ECO:0000313" key="1">
    <source>
        <dbReference type="EMBL" id="CDW51286.1"/>
    </source>
</evidence>